<dbReference type="InterPro" id="IPR047001">
    <property type="entry name" value="MnmG_C_subdom"/>
</dbReference>
<reference evidence="6" key="1">
    <citation type="submission" date="2018-06" db="EMBL/GenBank/DDBJ databases">
        <authorList>
            <person name="Zhirakovskaya E."/>
        </authorList>
    </citation>
    <scope>NUCLEOTIDE SEQUENCE</scope>
</reference>
<dbReference type="FunFam" id="1.10.150.570:FF:000001">
    <property type="entry name" value="tRNA uridine 5-carboxymethylaminomethyl modification enzyme MnmG"/>
    <property type="match status" value="1"/>
</dbReference>
<keyword evidence="4" id="KW-0274">FAD</keyword>
<sequence length="86" mass="9685">MQAKYHGYIERQQEEIERQQRNEHKHLPADLNYQQVRGLSAEVCEKLAATRPETIGQAARIPGMTPAAVSLLLVYLKKAGQARQSA</sequence>
<dbReference type="InterPro" id="IPR002218">
    <property type="entry name" value="MnmG-rel"/>
</dbReference>
<evidence type="ECO:0000256" key="1">
    <source>
        <dbReference type="ARBA" id="ARBA00001974"/>
    </source>
</evidence>
<dbReference type="SMART" id="SM01228">
    <property type="entry name" value="GIDA_assoc_3"/>
    <property type="match status" value="1"/>
</dbReference>
<dbReference type="PROSITE" id="PS50096">
    <property type="entry name" value="IQ"/>
    <property type="match status" value="1"/>
</dbReference>
<dbReference type="PANTHER" id="PTHR11806">
    <property type="entry name" value="GLUCOSE INHIBITED DIVISION PROTEIN A"/>
    <property type="match status" value="1"/>
</dbReference>
<dbReference type="GO" id="GO:0030488">
    <property type="term" value="P:tRNA methylation"/>
    <property type="evidence" value="ECO:0007669"/>
    <property type="project" value="TreeGrafter"/>
</dbReference>
<evidence type="ECO:0000256" key="3">
    <source>
        <dbReference type="ARBA" id="ARBA00022630"/>
    </source>
</evidence>
<comment type="similarity">
    <text evidence="2">Belongs to the MnmG family.</text>
</comment>
<protein>
    <submittedName>
        <fullName evidence="6">tRNA-5-carboxymethylaminomethyl-2-thiouridine(34) synthesis protein MnmG</fullName>
    </submittedName>
</protein>
<evidence type="ECO:0000256" key="4">
    <source>
        <dbReference type="ARBA" id="ARBA00022827"/>
    </source>
</evidence>
<dbReference type="Gene3D" id="1.10.150.570">
    <property type="entry name" value="GidA associated domain, C-terminal subdomain"/>
    <property type="match status" value="1"/>
</dbReference>
<dbReference type="Pfam" id="PF13932">
    <property type="entry name" value="SAM_GIDA_C"/>
    <property type="match status" value="1"/>
</dbReference>
<organism evidence="6">
    <name type="scientific">hydrothermal vent metagenome</name>
    <dbReference type="NCBI Taxonomy" id="652676"/>
    <lineage>
        <taxon>unclassified sequences</taxon>
        <taxon>metagenomes</taxon>
        <taxon>ecological metagenomes</taxon>
    </lineage>
</organism>
<dbReference type="AlphaFoldDB" id="A0A3B0YVP4"/>
<evidence type="ECO:0000256" key="2">
    <source>
        <dbReference type="ARBA" id="ARBA00007653"/>
    </source>
</evidence>
<feature type="domain" description="tRNA uridine 5-carboxymethylaminomethyl modification enzyme C-terminal subdomain" evidence="5">
    <location>
        <begin position="3"/>
        <end position="74"/>
    </location>
</feature>
<comment type="cofactor">
    <cofactor evidence="1">
        <name>FAD</name>
        <dbReference type="ChEBI" id="CHEBI:57692"/>
    </cofactor>
</comment>
<evidence type="ECO:0000259" key="5">
    <source>
        <dbReference type="SMART" id="SM01228"/>
    </source>
</evidence>
<evidence type="ECO:0000313" key="6">
    <source>
        <dbReference type="EMBL" id="VAW79402.1"/>
    </source>
</evidence>
<dbReference type="PANTHER" id="PTHR11806:SF0">
    <property type="entry name" value="PROTEIN MTO1 HOMOLOG, MITOCHONDRIAL"/>
    <property type="match status" value="1"/>
</dbReference>
<dbReference type="InterPro" id="IPR026904">
    <property type="entry name" value="MnmG_C"/>
</dbReference>
<gene>
    <name evidence="6" type="ORF">MNBD_GAMMA13-874</name>
</gene>
<name>A0A3B0YVP4_9ZZZZ</name>
<proteinExistence type="inferred from homology"/>
<dbReference type="EMBL" id="UOFK01000188">
    <property type="protein sequence ID" value="VAW79402.1"/>
    <property type="molecule type" value="Genomic_DNA"/>
</dbReference>
<dbReference type="GO" id="GO:0002098">
    <property type="term" value="P:tRNA wobble uridine modification"/>
    <property type="evidence" value="ECO:0007669"/>
    <property type="project" value="UniProtKB-ARBA"/>
</dbReference>
<dbReference type="InterPro" id="IPR044920">
    <property type="entry name" value="MnmG_C_subdom_sf"/>
</dbReference>
<dbReference type="GO" id="GO:0005829">
    <property type="term" value="C:cytosol"/>
    <property type="evidence" value="ECO:0007669"/>
    <property type="project" value="TreeGrafter"/>
</dbReference>
<dbReference type="GO" id="GO:0050660">
    <property type="term" value="F:flavin adenine dinucleotide binding"/>
    <property type="evidence" value="ECO:0007669"/>
    <property type="project" value="InterPro"/>
</dbReference>
<keyword evidence="3" id="KW-0285">Flavoprotein</keyword>
<accession>A0A3B0YVP4</accession>